<evidence type="ECO:0000313" key="2">
    <source>
        <dbReference type="EMBL" id="OBV10930.1"/>
    </source>
</evidence>
<sequence>MSAALLSARGSSHGWQLILADLALILFLLTLSALPAGDTESRPAPVGRAGVLPSARPVAVAAAQALYRPVAGGPGLAEWLGTQPRDPRATLTVFARYRPGGEAVAWAAARGLAEQARGSGVAVRTIITVGGEADLYASLAYDEPPAD</sequence>
<name>A0A1A7BIA3_9SPHN</name>
<keyword evidence="3" id="KW-1185">Reference proteome</keyword>
<keyword evidence="1" id="KW-1133">Transmembrane helix</keyword>
<protein>
    <submittedName>
        <fullName evidence="2">Uncharacterized protein</fullName>
    </submittedName>
</protein>
<comment type="caution">
    <text evidence="2">The sequence shown here is derived from an EMBL/GenBank/DDBJ whole genome shotgun (WGS) entry which is preliminary data.</text>
</comment>
<accession>A0A1A7BIA3</accession>
<reference evidence="2 3" key="1">
    <citation type="submission" date="2016-06" db="EMBL/GenBank/DDBJ databases">
        <title>Genome sequence of Porphyrobacter dokdonensis DSW-74.</title>
        <authorList>
            <person name="Kim J.F."/>
            <person name="Song J.Y."/>
        </authorList>
    </citation>
    <scope>NUCLEOTIDE SEQUENCE [LARGE SCALE GENOMIC DNA]</scope>
    <source>
        <strain evidence="2 3">DSW-74</strain>
    </source>
</reference>
<dbReference type="RefSeq" id="WP_068863392.1">
    <property type="nucleotide sequence ID" value="NZ_LZYB01000003.1"/>
</dbReference>
<dbReference type="Proteomes" id="UP000092484">
    <property type="component" value="Unassembled WGS sequence"/>
</dbReference>
<dbReference type="PATRIC" id="fig|1300349.4.peg.1334"/>
<feature type="transmembrane region" description="Helical" evidence="1">
    <location>
        <begin position="15"/>
        <end position="34"/>
    </location>
</feature>
<evidence type="ECO:0000256" key="1">
    <source>
        <dbReference type="SAM" id="Phobius"/>
    </source>
</evidence>
<dbReference type="AlphaFoldDB" id="A0A1A7BIA3"/>
<dbReference type="EMBL" id="LZYB01000003">
    <property type="protein sequence ID" value="OBV10930.1"/>
    <property type="molecule type" value="Genomic_DNA"/>
</dbReference>
<organism evidence="2 3">
    <name type="scientific">Erythrobacter dokdonensis DSW-74</name>
    <dbReference type="NCBI Taxonomy" id="1300349"/>
    <lineage>
        <taxon>Bacteria</taxon>
        <taxon>Pseudomonadati</taxon>
        <taxon>Pseudomonadota</taxon>
        <taxon>Alphaproteobacteria</taxon>
        <taxon>Sphingomonadales</taxon>
        <taxon>Erythrobacteraceae</taxon>
        <taxon>Erythrobacter/Porphyrobacter group</taxon>
        <taxon>Erythrobacter</taxon>
    </lineage>
</organism>
<dbReference type="STRING" id="1300349.I603_1338"/>
<keyword evidence="1" id="KW-0812">Transmembrane</keyword>
<evidence type="ECO:0000313" key="3">
    <source>
        <dbReference type="Proteomes" id="UP000092484"/>
    </source>
</evidence>
<keyword evidence="1" id="KW-0472">Membrane</keyword>
<proteinExistence type="predicted"/>
<gene>
    <name evidence="2" type="ORF">I603_1338</name>
</gene>